<dbReference type="AlphaFoldDB" id="A0AA38UBQ2"/>
<protein>
    <submittedName>
        <fullName evidence="1">Uncharacterized protein</fullName>
    </submittedName>
</protein>
<accession>A0AA38UBQ2</accession>
<reference evidence="1" key="1">
    <citation type="submission" date="2023-03" db="EMBL/GenBank/DDBJ databases">
        <title>Chromosome-scale reference genome and RAD-based genetic map of yellow starthistle (Centaurea solstitialis) reveal putative structural variation and QTLs associated with invader traits.</title>
        <authorList>
            <person name="Reatini B."/>
            <person name="Cang F.A."/>
            <person name="Jiang Q."/>
            <person name="Mckibben M.T.W."/>
            <person name="Barker M.S."/>
            <person name="Rieseberg L.H."/>
            <person name="Dlugosch K.M."/>
        </authorList>
    </citation>
    <scope>NUCLEOTIDE SEQUENCE</scope>
    <source>
        <strain evidence="1">CAN-66</strain>
        <tissue evidence="1">Leaf</tissue>
    </source>
</reference>
<proteinExistence type="predicted"/>
<evidence type="ECO:0000313" key="2">
    <source>
        <dbReference type="Proteomes" id="UP001172457"/>
    </source>
</evidence>
<evidence type="ECO:0000313" key="1">
    <source>
        <dbReference type="EMBL" id="KAJ9566783.1"/>
    </source>
</evidence>
<sequence length="231" mass="26191">MGTYSANYANWVGLEARTKFSIVESDWRYIDKDEKAQFWAAIKQKWNLEDDNAKQATMSIASGSSRSFRSKLVNEYKNKNKTPFENALSKTNSEHAKMNDNPHHLGSRGYLGKQDSCAKNKDQGVLSDIHNMYSKRTPEFILARTVKSDPNEFILPDKMKPIAEDLVSYIEKDKQFSHGDWDPDVAVDPLAAVLGPEHPGHTRGVGHNVGLHVGVCRIKREIVPRKKHTRI</sequence>
<dbReference type="PANTHER" id="PTHR33018">
    <property type="entry name" value="OS10G0338966 PROTEIN-RELATED"/>
    <property type="match status" value="1"/>
</dbReference>
<dbReference type="Proteomes" id="UP001172457">
    <property type="component" value="Chromosome 1"/>
</dbReference>
<keyword evidence="2" id="KW-1185">Reference proteome</keyword>
<dbReference type="PANTHER" id="PTHR33018:SF37">
    <property type="entry name" value="TRANSPOSASE TNP1_EN_SPM-LIKE DOMAIN-CONTAINING PROTEIN"/>
    <property type="match status" value="1"/>
</dbReference>
<organism evidence="1 2">
    <name type="scientific">Centaurea solstitialis</name>
    <name type="common">yellow star-thistle</name>
    <dbReference type="NCBI Taxonomy" id="347529"/>
    <lineage>
        <taxon>Eukaryota</taxon>
        <taxon>Viridiplantae</taxon>
        <taxon>Streptophyta</taxon>
        <taxon>Embryophyta</taxon>
        <taxon>Tracheophyta</taxon>
        <taxon>Spermatophyta</taxon>
        <taxon>Magnoliopsida</taxon>
        <taxon>eudicotyledons</taxon>
        <taxon>Gunneridae</taxon>
        <taxon>Pentapetalae</taxon>
        <taxon>asterids</taxon>
        <taxon>campanulids</taxon>
        <taxon>Asterales</taxon>
        <taxon>Asteraceae</taxon>
        <taxon>Carduoideae</taxon>
        <taxon>Cardueae</taxon>
        <taxon>Centaureinae</taxon>
        <taxon>Centaurea</taxon>
    </lineage>
</organism>
<dbReference type="EMBL" id="JARYMX010000001">
    <property type="protein sequence ID" value="KAJ9566783.1"/>
    <property type="molecule type" value="Genomic_DNA"/>
</dbReference>
<name>A0AA38UBQ2_9ASTR</name>
<comment type="caution">
    <text evidence="1">The sequence shown here is derived from an EMBL/GenBank/DDBJ whole genome shotgun (WGS) entry which is preliminary data.</text>
</comment>
<gene>
    <name evidence="1" type="ORF">OSB04_002749</name>
</gene>